<dbReference type="FunFam" id="1.10.630.10:FF:000126">
    <property type="entry name" value="Predicted protein"/>
    <property type="match status" value="1"/>
</dbReference>
<keyword evidence="10" id="KW-0503">Monooxygenase</keyword>
<keyword evidence="7 13" id="KW-1133">Transmembrane helix</keyword>
<dbReference type="GO" id="GO:0004497">
    <property type="term" value="F:monooxygenase activity"/>
    <property type="evidence" value="ECO:0007669"/>
    <property type="project" value="UniProtKB-KW"/>
</dbReference>
<gene>
    <name evidence="14" type="ORF">MUK42_22210</name>
</gene>
<dbReference type="PANTHER" id="PTHR47944">
    <property type="entry name" value="CYTOCHROME P450 98A9"/>
    <property type="match status" value="1"/>
</dbReference>
<protein>
    <submittedName>
        <fullName evidence="14">Cytochrome P450</fullName>
    </submittedName>
</protein>
<dbReference type="GO" id="GO:0016020">
    <property type="term" value="C:membrane"/>
    <property type="evidence" value="ECO:0007669"/>
    <property type="project" value="UniProtKB-SubCell"/>
</dbReference>
<dbReference type="GO" id="GO:0010333">
    <property type="term" value="F:terpene synthase activity"/>
    <property type="evidence" value="ECO:0007669"/>
    <property type="project" value="UniProtKB-ARBA"/>
</dbReference>
<keyword evidence="9 12" id="KW-0408">Iron</keyword>
<keyword evidence="4 12" id="KW-0349">Heme</keyword>
<dbReference type="InterPro" id="IPR036396">
    <property type="entry name" value="Cyt_P450_sf"/>
</dbReference>
<evidence type="ECO:0000256" key="5">
    <source>
        <dbReference type="ARBA" id="ARBA00022692"/>
    </source>
</evidence>
<dbReference type="Pfam" id="PF00067">
    <property type="entry name" value="p450"/>
    <property type="match status" value="2"/>
</dbReference>
<comment type="cofactor">
    <cofactor evidence="1 12">
        <name>heme</name>
        <dbReference type="ChEBI" id="CHEBI:30413"/>
    </cofactor>
</comment>
<evidence type="ECO:0000256" key="11">
    <source>
        <dbReference type="ARBA" id="ARBA00023136"/>
    </source>
</evidence>
<name>A0A9E7GJ52_9LILI</name>
<evidence type="ECO:0000256" key="12">
    <source>
        <dbReference type="PIRSR" id="PIRSR602401-1"/>
    </source>
</evidence>
<dbReference type="SUPFAM" id="SSF48264">
    <property type="entry name" value="Cytochrome P450"/>
    <property type="match status" value="2"/>
</dbReference>
<dbReference type="PANTHER" id="PTHR47944:SF4">
    <property type="entry name" value="OS09G0441700 PROTEIN"/>
    <property type="match status" value="1"/>
</dbReference>
<evidence type="ECO:0000256" key="2">
    <source>
        <dbReference type="ARBA" id="ARBA00004167"/>
    </source>
</evidence>
<evidence type="ECO:0000256" key="4">
    <source>
        <dbReference type="ARBA" id="ARBA00022617"/>
    </source>
</evidence>
<dbReference type="Proteomes" id="UP001055439">
    <property type="component" value="Chromosome 6"/>
</dbReference>
<sequence length="665" mass="75266">MEIPSSAIYLAILLVFTVLTALAGGRRRHKLNLPPGPRPWPVIGNLNHIGRRPYRSLAALSQNSSSKPMTSFVSRPKTASGMFTTYNCSDITWSPYGPYWRQARRICFMELFTPKRLDSHQYIRVEEVRCLLRDLFRSAETPVLLKDHLFTMNLNIMSRMVLGRKYTQEQSLSSGAPAAIVPQKEFKEMIEELMLLNSVINVGDLIPWLNFLDLQGYVKRMKMLSKRFDRFLEHVLVEHNERRRREGKAFVSSNMVDVLLELADDHSLEVKLERHCLKAFILDMLVGGTDIPTMTIERAIAEILKRPETFDMATEELDRVIGRGRWVEEEDVHRLPYIEAIVKESMRMHPVAPLLIPRLSREHTTVDGYDIPAGTGVLVNMWAIGRDPAVWDDPEEFRPERFLGSPIDVQGHHFELLPSGAGRRMCPGKAFVSSNMVDVLLVLADDPNLEVKLERHCLKAFILDMLVGGTDTSTMTIERAISEILKRPETFDMATAELDRVIGRGRWVEEEDVHSLPYIEAIAKETMRMHPVAPLLVPRLSREHTTVDGYDIPAGTGVLVNVWAIGRDPAVWDAPEEFRPERFVGSPIDVKGHHFELLPFGAVGGCAPLVHLSLANLLHGFKWRLPPGMTAEELNMDEMIGVTAPRKVPLQAVVKPKFPAHLYGA</sequence>
<evidence type="ECO:0000256" key="1">
    <source>
        <dbReference type="ARBA" id="ARBA00001971"/>
    </source>
</evidence>
<dbReference type="GO" id="GO:0080027">
    <property type="term" value="P:response to herbivore"/>
    <property type="evidence" value="ECO:0007669"/>
    <property type="project" value="UniProtKB-ARBA"/>
</dbReference>
<dbReference type="AlphaFoldDB" id="A0A9E7GJ52"/>
<reference evidence="14" key="1">
    <citation type="submission" date="2022-05" db="EMBL/GenBank/DDBJ databases">
        <title>The Musa troglodytarum L. genome provides insights into the mechanism of non-climacteric behaviour and enrichment of carotenoids.</title>
        <authorList>
            <person name="Wang J."/>
        </authorList>
    </citation>
    <scope>NUCLEOTIDE SEQUENCE</scope>
    <source>
        <tissue evidence="14">Leaf</tissue>
    </source>
</reference>
<evidence type="ECO:0000256" key="10">
    <source>
        <dbReference type="ARBA" id="ARBA00023033"/>
    </source>
</evidence>
<dbReference type="CDD" id="cd20618">
    <property type="entry name" value="CYP71_clan"/>
    <property type="match status" value="1"/>
</dbReference>
<dbReference type="GO" id="GO:0016705">
    <property type="term" value="F:oxidoreductase activity, acting on paired donors, with incorporation or reduction of molecular oxygen"/>
    <property type="evidence" value="ECO:0007669"/>
    <property type="project" value="InterPro"/>
</dbReference>
<evidence type="ECO:0000256" key="3">
    <source>
        <dbReference type="ARBA" id="ARBA00010617"/>
    </source>
</evidence>
<dbReference type="GO" id="GO:0005506">
    <property type="term" value="F:iron ion binding"/>
    <property type="evidence" value="ECO:0007669"/>
    <property type="project" value="InterPro"/>
</dbReference>
<dbReference type="OrthoDB" id="2789670at2759"/>
<evidence type="ECO:0000313" key="15">
    <source>
        <dbReference type="Proteomes" id="UP001055439"/>
    </source>
</evidence>
<evidence type="ECO:0000256" key="9">
    <source>
        <dbReference type="ARBA" id="ARBA00023004"/>
    </source>
</evidence>
<feature type="binding site" description="axial binding residue" evidence="12">
    <location>
        <position position="426"/>
    </location>
    <ligand>
        <name>heme</name>
        <dbReference type="ChEBI" id="CHEBI:30413"/>
    </ligand>
    <ligandPart>
        <name>Fe</name>
        <dbReference type="ChEBI" id="CHEBI:18248"/>
    </ligandPart>
</feature>
<dbReference type="InterPro" id="IPR001128">
    <property type="entry name" value="Cyt_P450"/>
</dbReference>
<evidence type="ECO:0000256" key="7">
    <source>
        <dbReference type="ARBA" id="ARBA00022989"/>
    </source>
</evidence>
<dbReference type="FunFam" id="1.10.630.10:FF:000097">
    <property type="entry name" value="Cytochrome P-450 19"/>
    <property type="match status" value="1"/>
</dbReference>
<feature type="transmembrane region" description="Helical" evidence="13">
    <location>
        <begin position="6"/>
        <end position="25"/>
    </location>
</feature>
<keyword evidence="5 13" id="KW-0812">Transmembrane</keyword>
<comment type="subcellular location">
    <subcellularLocation>
        <location evidence="2">Membrane</location>
        <topology evidence="2">Single-pass membrane protein</topology>
    </subcellularLocation>
</comment>
<organism evidence="14 15">
    <name type="scientific">Musa troglodytarum</name>
    <name type="common">fe'i banana</name>
    <dbReference type="NCBI Taxonomy" id="320322"/>
    <lineage>
        <taxon>Eukaryota</taxon>
        <taxon>Viridiplantae</taxon>
        <taxon>Streptophyta</taxon>
        <taxon>Embryophyta</taxon>
        <taxon>Tracheophyta</taxon>
        <taxon>Spermatophyta</taxon>
        <taxon>Magnoliopsida</taxon>
        <taxon>Liliopsida</taxon>
        <taxon>Zingiberales</taxon>
        <taxon>Musaceae</taxon>
        <taxon>Musa</taxon>
    </lineage>
</organism>
<evidence type="ECO:0000313" key="14">
    <source>
        <dbReference type="EMBL" id="URE13993.1"/>
    </source>
</evidence>
<dbReference type="Gene3D" id="1.10.630.10">
    <property type="entry name" value="Cytochrome P450"/>
    <property type="match status" value="2"/>
</dbReference>
<keyword evidence="11 13" id="KW-0472">Membrane</keyword>
<dbReference type="EMBL" id="CP097508">
    <property type="protein sequence ID" value="URE13993.1"/>
    <property type="molecule type" value="Genomic_DNA"/>
</dbReference>
<dbReference type="GO" id="GO:0044550">
    <property type="term" value="P:secondary metabolite biosynthetic process"/>
    <property type="evidence" value="ECO:0007669"/>
    <property type="project" value="UniProtKB-ARBA"/>
</dbReference>
<evidence type="ECO:0000256" key="8">
    <source>
        <dbReference type="ARBA" id="ARBA00023002"/>
    </source>
</evidence>
<dbReference type="PRINTS" id="PR00463">
    <property type="entry name" value="EP450I"/>
</dbReference>
<keyword evidence="6 12" id="KW-0479">Metal-binding</keyword>
<comment type="similarity">
    <text evidence="3">Belongs to the cytochrome P450 family.</text>
</comment>
<keyword evidence="15" id="KW-1185">Reference proteome</keyword>
<dbReference type="GO" id="GO:0020037">
    <property type="term" value="F:heme binding"/>
    <property type="evidence" value="ECO:0007669"/>
    <property type="project" value="InterPro"/>
</dbReference>
<evidence type="ECO:0000256" key="13">
    <source>
        <dbReference type="SAM" id="Phobius"/>
    </source>
</evidence>
<keyword evidence="8" id="KW-0560">Oxidoreductase</keyword>
<proteinExistence type="inferred from homology"/>
<accession>A0A9E7GJ52</accession>
<evidence type="ECO:0000256" key="6">
    <source>
        <dbReference type="ARBA" id="ARBA00022723"/>
    </source>
</evidence>
<dbReference type="InterPro" id="IPR002401">
    <property type="entry name" value="Cyt_P450_E_grp-I"/>
</dbReference>